<dbReference type="RefSeq" id="WP_404594477.1">
    <property type="nucleotide sequence ID" value="NZ_JBIYEW010000003.1"/>
</dbReference>
<comment type="similarity">
    <text evidence="1">Belongs to the ABC transporter superfamily.</text>
</comment>
<reference evidence="6 7" key="1">
    <citation type="submission" date="2024-10" db="EMBL/GenBank/DDBJ databases">
        <title>Novel secondary metabolite-producing bacteria for plant disease control.</title>
        <authorList>
            <person name="Chevrette M."/>
        </authorList>
    </citation>
    <scope>NUCLEOTIDE SEQUENCE [LARGE SCALE GENOMIC DNA]</scope>
    <source>
        <strain evidence="6 7">J30 TE3557</strain>
    </source>
</reference>
<keyword evidence="3" id="KW-0547">Nucleotide-binding</keyword>
<evidence type="ECO:0000256" key="1">
    <source>
        <dbReference type="ARBA" id="ARBA00005417"/>
    </source>
</evidence>
<evidence type="ECO:0000259" key="5">
    <source>
        <dbReference type="PROSITE" id="PS50893"/>
    </source>
</evidence>
<dbReference type="PANTHER" id="PTHR43776">
    <property type="entry name" value="TRANSPORT ATP-BINDING PROTEIN"/>
    <property type="match status" value="1"/>
</dbReference>
<dbReference type="SUPFAM" id="SSF52540">
    <property type="entry name" value="P-loop containing nucleoside triphosphate hydrolases"/>
    <property type="match status" value="1"/>
</dbReference>
<dbReference type="PROSITE" id="PS50893">
    <property type="entry name" value="ABC_TRANSPORTER_2"/>
    <property type="match status" value="1"/>
</dbReference>
<evidence type="ECO:0000313" key="7">
    <source>
        <dbReference type="Proteomes" id="UP001620520"/>
    </source>
</evidence>
<dbReference type="CDD" id="cd03257">
    <property type="entry name" value="ABC_NikE_OppD_transporters"/>
    <property type="match status" value="1"/>
</dbReference>
<dbReference type="InterPro" id="IPR013563">
    <property type="entry name" value="Oligopep_ABC_C"/>
</dbReference>
<organism evidence="6 7">
    <name type="scientific">Paenarthrobacter histidinolovorans</name>
    <dbReference type="NCBI Taxonomy" id="43664"/>
    <lineage>
        <taxon>Bacteria</taxon>
        <taxon>Bacillati</taxon>
        <taxon>Actinomycetota</taxon>
        <taxon>Actinomycetes</taxon>
        <taxon>Micrococcales</taxon>
        <taxon>Micrococcaceae</taxon>
        <taxon>Paenarthrobacter</taxon>
    </lineage>
</organism>
<dbReference type="PANTHER" id="PTHR43776:SF7">
    <property type="entry name" value="D,D-DIPEPTIDE TRANSPORT ATP-BINDING PROTEIN DDPF-RELATED"/>
    <property type="match status" value="1"/>
</dbReference>
<name>A0ABW8N748_9MICC</name>
<keyword evidence="7" id="KW-1185">Reference proteome</keyword>
<evidence type="ECO:0000256" key="4">
    <source>
        <dbReference type="ARBA" id="ARBA00022840"/>
    </source>
</evidence>
<dbReference type="EMBL" id="JBIYEW010000003">
    <property type="protein sequence ID" value="MFK4639404.1"/>
    <property type="molecule type" value="Genomic_DNA"/>
</dbReference>
<dbReference type="Pfam" id="PF00005">
    <property type="entry name" value="ABC_tran"/>
    <property type="match status" value="1"/>
</dbReference>
<dbReference type="InterPro" id="IPR003593">
    <property type="entry name" value="AAA+_ATPase"/>
</dbReference>
<accession>A0ABW8N748</accession>
<evidence type="ECO:0000313" key="6">
    <source>
        <dbReference type="EMBL" id="MFK4639404.1"/>
    </source>
</evidence>
<gene>
    <name evidence="6" type="ORF">ABIA52_002293</name>
</gene>
<feature type="domain" description="ABC transporter" evidence="5">
    <location>
        <begin position="12"/>
        <end position="254"/>
    </location>
</feature>
<dbReference type="InterPro" id="IPR017871">
    <property type="entry name" value="ABC_transporter-like_CS"/>
</dbReference>
<dbReference type="Gene3D" id="3.40.50.300">
    <property type="entry name" value="P-loop containing nucleotide triphosphate hydrolases"/>
    <property type="match status" value="1"/>
</dbReference>
<comment type="caution">
    <text evidence="6">The sequence shown here is derived from an EMBL/GenBank/DDBJ whole genome shotgun (WGS) entry which is preliminary data.</text>
</comment>
<dbReference type="SMART" id="SM00382">
    <property type="entry name" value="AAA"/>
    <property type="match status" value="1"/>
</dbReference>
<dbReference type="Pfam" id="PF08352">
    <property type="entry name" value="oligo_HPY"/>
    <property type="match status" value="1"/>
</dbReference>
<keyword evidence="2" id="KW-0813">Transport</keyword>
<dbReference type="InterPro" id="IPR027417">
    <property type="entry name" value="P-loop_NTPase"/>
</dbReference>
<sequence>MSAVTTQNQPVLELKDVKVTFGSGRSAATVLKGVNASIQSGKTLGIVGESGSGKSTMAKAIVGLVKPSDGQISFSGRDVTKMSGAERRRMRRAVQMVPQDPYSSLNPRRTIGQTLAEAIDPLRANPKEHSEKISYWLSTIRLDPDVAERYPHEFSGGQRQRIAIARALAVQPKLIIADEITSALDLSVQAEILNLIGRLRKELDLTMAFISHDLDVVHHVSDEILVLFHGEVVEQGDVDAVYGNPQHPYTRRLIDSVPGGPGFDIGERRVAVG</sequence>
<protein>
    <submittedName>
        <fullName evidence="6">ABC-type oligopeptide transport system ATPase subunit</fullName>
    </submittedName>
</protein>
<proteinExistence type="inferred from homology"/>
<dbReference type="InterPro" id="IPR050319">
    <property type="entry name" value="ABC_transp_ATP-bind"/>
</dbReference>
<evidence type="ECO:0000256" key="2">
    <source>
        <dbReference type="ARBA" id="ARBA00022448"/>
    </source>
</evidence>
<keyword evidence="4" id="KW-0067">ATP-binding</keyword>
<dbReference type="Proteomes" id="UP001620520">
    <property type="component" value="Unassembled WGS sequence"/>
</dbReference>
<dbReference type="InterPro" id="IPR003439">
    <property type="entry name" value="ABC_transporter-like_ATP-bd"/>
</dbReference>
<dbReference type="PROSITE" id="PS00211">
    <property type="entry name" value="ABC_TRANSPORTER_1"/>
    <property type="match status" value="1"/>
</dbReference>
<evidence type="ECO:0000256" key="3">
    <source>
        <dbReference type="ARBA" id="ARBA00022741"/>
    </source>
</evidence>